<name>A0A382P8F6_9ZZZZ</name>
<feature type="non-terminal residue" evidence="1">
    <location>
        <position position="1"/>
    </location>
</feature>
<reference evidence="1" key="1">
    <citation type="submission" date="2018-05" db="EMBL/GenBank/DDBJ databases">
        <authorList>
            <person name="Lanie J.A."/>
            <person name="Ng W.-L."/>
            <person name="Kazmierczak K.M."/>
            <person name="Andrzejewski T.M."/>
            <person name="Davidsen T.M."/>
            <person name="Wayne K.J."/>
            <person name="Tettelin H."/>
            <person name="Glass J.I."/>
            <person name="Rusch D."/>
            <person name="Podicherti R."/>
            <person name="Tsui H.-C.T."/>
            <person name="Winkler M.E."/>
        </authorList>
    </citation>
    <scope>NUCLEOTIDE SEQUENCE</scope>
</reference>
<evidence type="ECO:0000313" key="1">
    <source>
        <dbReference type="EMBL" id="SVC68192.1"/>
    </source>
</evidence>
<protein>
    <submittedName>
        <fullName evidence="1">Uncharacterized protein</fullName>
    </submittedName>
</protein>
<dbReference type="EMBL" id="UINC01104773">
    <property type="protein sequence ID" value="SVC68192.1"/>
    <property type="molecule type" value="Genomic_DNA"/>
</dbReference>
<accession>A0A382P8F6</accession>
<organism evidence="1">
    <name type="scientific">marine metagenome</name>
    <dbReference type="NCBI Taxonomy" id="408172"/>
    <lineage>
        <taxon>unclassified sequences</taxon>
        <taxon>metagenomes</taxon>
        <taxon>ecological metagenomes</taxon>
    </lineage>
</organism>
<gene>
    <name evidence="1" type="ORF">METZ01_LOCUS321046</name>
</gene>
<dbReference type="AlphaFoldDB" id="A0A382P8F6"/>
<sequence>KLQSIFEYEPGFEFSGFASLETDVLQFEKHIGPSSPFPWGPPVVFHTHFRTSGAELFSITDLFLFACAPAFFSLLFSEFQISVLEKRKPDLKFFSFFRKKLDALRKGGHLRRNSGMNSCYFSSILERKFPELKSIFSHEQRIDFICKTMDFKLTEYKI</sequence>
<proteinExistence type="predicted"/>